<feature type="transmembrane region" description="Helical" evidence="1">
    <location>
        <begin position="30"/>
        <end position="49"/>
    </location>
</feature>
<proteinExistence type="predicted"/>
<reference evidence="3" key="1">
    <citation type="journal article" date="2013" name="Genome Announc.">
        <title>First genome sequence of a syntrophic acetate-oxidizing bacterium, Tepidanaerobacter acetatoxydans strain Re1.</title>
        <authorList>
            <person name="Manzoor S."/>
            <person name="Bongcam-Rudloff E."/>
            <person name="Schnurer A."/>
            <person name="Muller B."/>
        </authorList>
    </citation>
    <scope>NUCLEOTIDE SEQUENCE [LARGE SCALE GENOMIC DNA]</scope>
    <source>
        <strain evidence="3">Re1</strain>
    </source>
</reference>
<keyword evidence="1" id="KW-0812">Transmembrane</keyword>
<dbReference type="GO" id="GO:0015128">
    <property type="term" value="F:gluconate transmembrane transporter activity"/>
    <property type="evidence" value="ECO:0007669"/>
    <property type="project" value="InterPro"/>
</dbReference>
<accession>F4LRD0</accession>
<dbReference type="GO" id="GO:0005886">
    <property type="term" value="C:plasma membrane"/>
    <property type="evidence" value="ECO:0007669"/>
    <property type="project" value="TreeGrafter"/>
</dbReference>
<dbReference type="eggNOG" id="COG2610">
    <property type="taxonomic scope" value="Bacteria"/>
</dbReference>
<dbReference type="OrthoDB" id="9787129at2"/>
<keyword evidence="3" id="KW-1185">Reference proteome</keyword>
<dbReference type="PANTHER" id="PTHR30354:SF11">
    <property type="entry name" value="PERMEASE"/>
    <property type="match status" value="1"/>
</dbReference>
<dbReference type="PANTHER" id="PTHR30354">
    <property type="entry name" value="GNT FAMILY GLUCONATE TRANSPORTER"/>
    <property type="match status" value="1"/>
</dbReference>
<feature type="transmembrane region" description="Helical" evidence="1">
    <location>
        <begin position="421"/>
        <end position="447"/>
    </location>
</feature>
<feature type="transmembrane region" description="Helical" evidence="1">
    <location>
        <begin position="235"/>
        <end position="255"/>
    </location>
</feature>
<dbReference type="RefSeq" id="WP_013779186.1">
    <property type="nucleotide sequence ID" value="NC_015519.1"/>
</dbReference>
<keyword evidence="1" id="KW-0472">Membrane</keyword>
<feature type="transmembrane region" description="Helical" evidence="1">
    <location>
        <begin position="297"/>
        <end position="315"/>
    </location>
</feature>
<dbReference type="InterPro" id="IPR003474">
    <property type="entry name" value="Glcn_transporter"/>
</dbReference>
<protein>
    <submittedName>
        <fullName evidence="2">Gluconate transporter</fullName>
    </submittedName>
</protein>
<evidence type="ECO:0000256" key="1">
    <source>
        <dbReference type="SAM" id="Phobius"/>
    </source>
</evidence>
<feature type="transmembrane region" description="Helical" evidence="1">
    <location>
        <begin position="261"/>
        <end position="285"/>
    </location>
</feature>
<dbReference type="AlphaFoldDB" id="F4LRD0"/>
<keyword evidence="1" id="KW-1133">Transmembrane helix</keyword>
<dbReference type="KEGG" id="tae:TepiRe1_2306"/>
<feature type="transmembrane region" description="Helical" evidence="1">
    <location>
        <begin position="179"/>
        <end position="198"/>
    </location>
</feature>
<dbReference type="HOGENOM" id="CLU_027949_0_2_9"/>
<feature type="transmembrane region" description="Helical" evidence="1">
    <location>
        <begin position="139"/>
        <end position="159"/>
    </location>
</feature>
<name>F4LRD0_TEPAE</name>
<dbReference type="Pfam" id="PF02447">
    <property type="entry name" value="GntP_permease"/>
    <property type="match status" value="1"/>
</dbReference>
<sequence>MVQGPLLIVIFLLSIVFILLSIIKYKVNPFIALLLTSLLIAFMVGIPIGEIPETITGGFGSTLKGIGIMIGLGIILGELLSASKATEQIANALLSKVGVKKSPLAINMTGFLVSIPVFFDAAFVILVPLIKELSKKTKISFITFVAALSVGLIVTHSLVIPTPGPIAVASNMGVNVGVFAFYSLIVAIPASLIGGYIYGKYLGKKYPYDEKEVEDVIDSNCEQDTSARPSGTLSIILLLLPIVLILLGTLMTSLLNPDSVFSTFFAFIGDKNIALLISVIIASLCLKPYLEKPVEDIIAAAAEQAGLILLITGAGGSLGNVINKSGIGSYIVELLSGWNVSIIVLAFLLSQILRAAQGSTTVALVTTSSILGPMAYELGVSPVLVGLAICCGGIGLSLPNDSGFWVVNRFSGFPLKKNIEAWTIGGFIAGFTGFIIVLILNMFAGILPGL</sequence>
<dbReference type="KEGG" id="tep:TepRe1_2143"/>
<dbReference type="EMBL" id="HF563609">
    <property type="protein sequence ID" value="CDI40953.1"/>
    <property type="molecule type" value="Genomic_DNA"/>
</dbReference>
<organism evidence="2 3">
    <name type="scientific">Tepidanaerobacter acetatoxydans (strain DSM 21804 / JCM 16047 / Re1)</name>
    <dbReference type="NCBI Taxonomy" id="1209989"/>
    <lineage>
        <taxon>Bacteria</taxon>
        <taxon>Bacillati</taxon>
        <taxon>Bacillota</taxon>
        <taxon>Clostridia</taxon>
        <taxon>Thermosediminibacterales</taxon>
        <taxon>Tepidanaerobacteraceae</taxon>
        <taxon>Tepidanaerobacter</taxon>
    </lineage>
</organism>
<feature type="transmembrane region" description="Helical" evidence="1">
    <location>
        <begin position="104"/>
        <end position="127"/>
    </location>
</feature>
<feature type="transmembrane region" description="Helical" evidence="1">
    <location>
        <begin position="327"/>
        <end position="349"/>
    </location>
</feature>
<evidence type="ECO:0000313" key="2">
    <source>
        <dbReference type="EMBL" id="CDI40953.1"/>
    </source>
</evidence>
<dbReference type="PIRSF" id="PIRSF002746">
    <property type="entry name" value="Gluconate_transporter"/>
    <property type="match status" value="1"/>
</dbReference>
<feature type="transmembrane region" description="Helical" evidence="1">
    <location>
        <begin position="6"/>
        <end position="23"/>
    </location>
</feature>
<dbReference type="NCBIfam" id="TIGR00791">
    <property type="entry name" value="gntP"/>
    <property type="match status" value="1"/>
</dbReference>
<gene>
    <name evidence="2" type="ordered locus">TEPIRE1_2306</name>
</gene>
<evidence type="ECO:0000313" key="3">
    <source>
        <dbReference type="Proteomes" id="UP000010802"/>
    </source>
</evidence>
<feature type="transmembrane region" description="Helical" evidence="1">
    <location>
        <begin position="382"/>
        <end position="400"/>
    </location>
</feature>
<dbReference type="Proteomes" id="UP000010802">
    <property type="component" value="Chromosome"/>
</dbReference>